<proteinExistence type="predicted"/>
<dbReference type="EMBL" id="LAZR01046222">
    <property type="protein sequence ID" value="KKK97044.1"/>
    <property type="molecule type" value="Genomic_DNA"/>
</dbReference>
<accession>A0A0F9C3J4</accession>
<evidence type="ECO:0000313" key="1">
    <source>
        <dbReference type="EMBL" id="KKK97044.1"/>
    </source>
</evidence>
<feature type="non-terminal residue" evidence="1">
    <location>
        <position position="173"/>
    </location>
</feature>
<reference evidence="1" key="1">
    <citation type="journal article" date="2015" name="Nature">
        <title>Complex archaea that bridge the gap between prokaryotes and eukaryotes.</title>
        <authorList>
            <person name="Spang A."/>
            <person name="Saw J.H."/>
            <person name="Jorgensen S.L."/>
            <person name="Zaremba-Niedzwiedzka K."/>
            <person name="Martijn J."/>
            <person name="Lind A.E."/>
            <person name="van Eijk R."/>
            <person name="Schleper C."/>
            <person name="Guy L."/>
            <person name="Ettema T.J."/>
        </authorList>
    </citation>
    <scope>NUCLEOTIDE SEQUENCE</scope>
</reference>
<protein>
    <submittedName>
        <fullName evidence="1">Uncharacterized protein</fullName>
    </submittedName>
</protein>
<dbReference type="AlphaFoldDB" id="A0A0F9C3J4"/>
<organism evidence="1">
    <name type="scientific">marine sediment metagenome</name>
    <dbReference type="NCBI Taxonomy" id="412755"/>
    <lineage>
        <taxon>unclassified sequences</taxon>
        <taxon>metagenomes</taxon>
        <taxon>ecological metagenomes</taxon>
    </lineage>
</organism>
<sequence>MADVEWKRKDPMDGDPFWLARLDSLHLRVSVPIGCPWFWEWSVDTDDLDEEAGVLAQGEIFVGEDDQDDDGWDYQRVELAQERCVTVARALIAGRVEPVVDADLAVSLVERLLRNPHWSILRSHSGPGLLGGEPAPGCSSVITIVYLGTEEERAQLSEDILKLHQQMKGTRVG</sequence>
<gene>
    <name evidence="1" type="ORF">LCGC14_2656730</name>
</gene>
<comment type="caution">
    <text evidence="1">The sequence shown here is derived from an EMBL/GenBank/DDBJ whole genome shotgun (WGS) entry which is preliminary data.</text>
</comment>
<name>A0A0F9C3J4_9ZZZZ</name>